<organism evidence="1 2">
    <name type="scientific">Choiromyces venosus 120613-1</name>
    <dbReference type="NCBI Taxonomy" id="1336337"/>
    <lineage>
        <taxon>Eukaryota</taxon>
        <taxon>Fungi</taxon>
        <taxon>Dikarya</taxon>
        <taxon>Ascomycota</taxon>
        <taxon>Pezizomycotina</taxon>
        <taxon>Pezizomycetes</taxon>
        <taxon>Pezizales</taxon>
        <taxon>Tuberaceae</taxon>
        <taxon>Choiromyces</taxon>
    </lineage>
</organism>
<keyword evidence="2" id="KW-1185">Reference proteome</keyword>
<proteinExistence type="predicted"/>
<name>A0A3N4J2Z6_9PEZI</name>
<sequence>MPKTIHGKRCESTKLEHIEVLELQAQGFTHRQIADRTTVSKSNIAKILRKWKVM</sequence>
<evidence type="ECO:0008006" key="3">
    <source>
        <dbReference type="Google" id="ProtNLM"/>
    </source>
</evidence>
<protein>
    <recommendedName>
        <fullName evidence="3">Transposase IS30-like HTH domain-containing protein</fullName>
    </recommendedName>
</protein>
<dbReference type="EMBL" id="ML120496">
    <property type="protein sequence ID" value="RPA91468.1"/>
    <property type="molecule type" value="Genomic_DNA"/>
</dbReference>
<dbReference type="AlphaFoldDB" id="A0A3N4J2Z6"/>
<dbReference type="InterPro" id="IPR036388">
    <property type="entry name" value="WH-like_DNA-bd_sf"/>
</dbReference>
<evidence type="ECO:0000313" key="1">
    <source>
        <dbReference type="EMBL" id="RPA91468.1"/>
    </source>
</evidence>
<dbReference type="Proteomes" id="UP000276215">
    <property type="component" value="Unassembled WGS sequence"/>
</dbReference>
<evidence type="ECO:0000313" key="2">
    <source>
        <dbReference type="Proteomes" id="UP000276215"/>
    </source>
</evidence>
<dbReference type="OrthoDB" id="5287801at2759"/>
<accession>A0A3N4J2Z6</accession>
<reference evidence="1 2" key="1">
    <citation type="journal article" date="2018" name="Nat. Ecol. Evol.">
        <title>Pezizomycetes genomes reveal the molecular basis of ectomycorrhizal truffle lifestyle.</title>
        <authorList>
            <person name="Murat C."/>
            <person name="Payen T."/>
            <person name="Noel B."/>
            <person name="Kuo A."/>
            <person name="Morin E."/>
            <person name="Chen J."/>
            <person name="Kohler A."/>
            <person name="Krizsan K."/>
            <person name="Balestrini R."/>
            <person name="Da Silva C."/>
            <person name="Montanini B."/>
            <person name="Hainaut M."/>
            <person name="Levati E."/>
            <person name="Barry K.W."/>
            <person name="Belfiori B."/>
            <person name="Cichocki N."/>
            <person name="Clum A."/>
            <person name="Dockter R.B."/>
            <person name="Fauchery L."/>
            <person name="Guy J."/>
            <person name="Iotti M."/>
            <person name="Le Tacon F."/>
            <person name="Lindquist E.A."/>
            <person name="Lipzen A."/>
            <person name="Malagnac F."/>
            <person name="Mello A."/>
            <person name="Molinier V."/>
            <person name="Miyauchi S."/>
            <person name="Poulain J."/>
            <person name="Riccioni C."/>
            <person name="Rubini A."/>
            <person name="Sitrit Y."/>
            <person name="Splivallo R."/>
            <person name="Traeger S."/>
            <person name="Wang M."/>
            <person name="Zifcakova L."/>
            <person name="Wipf D."/>
            <person name="Zambonelli A."/>
            <person name="Paolocci F."/>
            <person name="Nowrousian M."/>
            <person name="Ottonello S."/>
            <person name="Baldrian P."/>
            <person name="Spatafora J.W."/>
            <person name="Henrissat B."/>
            <person name="Nagy L.G."/>
            <person name="Aury J.M."/>
            <person name="Wincker P."/>
            <person name="Grigoriev I.V."/>
            <person name="Bonfante P."/>
            <person name="Martin F.M."/>
        </authorList>
    </citation>
    <scope>NUCLEOTIDE SEQUENCE [LARGE SCALE GENOMIC DNA]</scope>
    <source>
        <strain evidence="1 2">120613-1</strain>
    </source>
</reference>
<gene>
    <name evidence="1" type="ORF">L873DRAFT_308816</name>
</gene>
<dbReference type="Gene3D" id="1.10.10.10">
    <property type="entry name" value="Winged helix-like DNA-binding domain superfamily/Winged helix DNA-binding domain"/>
    <property type="match status" value="1"/>
</dbReference>